<dbReference type="CDD" id="cd00887">
    <property type="entry name" value="MoeA"/>
    <property type="match status" value="1"/>
</dbReference>
<evidence type="ECO:0000256" key="2">
    <source>
        <dbReference type="ARBA" id="ARBA00005046"/>
    </source>
</evidence>
<comment type="pathway">
    <text evidence="2 6">Cofactor biosynthesis; molybdopterin biosynthesis.</text>
</comment>
<dbReference type="InterPro" id="IPR005110">
    <property type="entry name" value="MoeA_linker/N"/>
</dbReference>
<reference evidence="8" key="1">
    <citation type="submission" date="2022-03" db="EMBL/GenBank/DDBJ databases">
        <title>Identification of a novel bacterium isolated from mangrove sediments.</title>
        <authorList>
            <person name="Pan X."/>
        </authorList>
    </citation>
    <scope>NUCLEOTIDE SEQUENCE</scope>
    <source>
        <strain evidence="8">B2637</strain>
    </source>
</reference>
<keyword evidence="6" id="KW-0500">Molybdenum</keyword>
<evidence type="ECO:0000256" key="6">
    <source>
        <dbReference type="RuleBase" id="RU365090"/>
    </source>
</evidence>
<comment type="function">
    <text evidence="1 6">Catalyzes the insertion of molybdate into adenylated molybdopterin with the concomitant release of AMP.</text>
</comment>
<evidence type="ECO:0000256" key="5">
    <source>
        <dbReference type="ARBA" id="ARBA00047317"/>
    </source>
</evidence>
<dbReference type="InterPro" id="IPR036688">
    <property type="entry name" value="MoeA_C_domain_IV_sf"/>
</dbReference>
<sequence>MSTAPSPDVPVMTPPIPLEEAQRRLLALADPMRREHVDMAGAIGRYLAEPLLARRTQPAGHLSAMDGYAVTDGDLAGPWTIVGESAAGHPFVGSMTRGEAVRISTGALLPCDAAGVIVQEDLARSDTALTLTGTGPSPQDRHVRRLGSDFVAGKEVLPAGTRIGPAQIALAVSAGHRHLPVFRAPQVAIIDSGDELSSDPENCATHQIPASNGAMLEAMVAGLAVQTRRIGPVGDTLDALLSAFDEAAHADVIVTSGGASVGDHDLIRPALEAWGAKLDFWRIAIKPGKPLLVATRPRSQRRQIIIGLPGNPVSALVTGYHFLLPLLRRLMGALDPAPMAVTTRLDGDLPATGARREFLRGTWDGECVRAVRVQDSGALGALAGSNVLIDRPANGSETPSGANVRIYILQNGGIA</sequence>
<dbReference type="SMART" id="SM00852">
    <property type="entry name" value="MoCF_biosynth"/>
    <property type="match status" value="1"/>
</dbReference>
<comment type="catalytic activity">
    <reaction evidence="5">
        <text>adenylyl-molybdopterin + molybdate = Mo-molybdopterin + AMP + H(+)</text>
        <dbReference type="Rhea" id="RHEA:35047"/>
        <dbReference type="ChEBI" id="CHEBI:15378"/>
        <dbReference type="ChEBI" id="CHEBI:36264"/>
        <dbReference type="ChEBI" id="CHEBI:62727"/>
        <dbReference type="ChEBI" id="CHEBI:71302"/>
        <dbReference type="ChEBI" id="CHEBI:456215"/>
        <dbReference type="EC" id="2.10.1.1"/>
    </reaction>
</comment>
<comment type="caution">
    <text evidence="8">The sequence shown here is derived from an EMBL/GenBank/DDBJ whole genome shotgun (WGS) entry which is preliminary data.</text>
</comment>
<keyword evidence="9" id="KW-1185">Reference proteome</keyword>
<dbReference type="Gene3D" id="2.40.340.10">
    <property type="entry name" value="MoeA, C-terminal, domain IV"/>
    <property type="match status" value="1"/>
</dbReference>
<dbReference type="InterPro" id="IPR001453">
    <property type="entry name" value="MoaB/Mog_dom"/>
</dbReference>
<dbReference type="EC" id="2.10.1.1" evidence="6"/>
<evidence type="ECO:0000256" key="1">
    <source>
        <dbReference type="ARBA" id="ARBA00002901"/>
    </source>
</evidence>
<organism evidence="8 9">
    <name type="scientific">Novosphingobium mangrovi</name>
    <name type="common">ex Hu et al. 2023</name>
    <dbReference type="NCBI Taxonomy" id="2930094"/>
    <lineage>
        <taxon>Bacteria</taxon>
        <taxon>Pseudomonadati</taxon>
        <taxon>Pseudomonadota</taxon>
        <taxon>Alphaproteobacteria</taxon>
        <taxon>Sphingomonadales</taxon>
        <taxon>Sphingomonadaceae</taxon>
        <taxon>Novosphingobium</taxon>
    </lineage>
</organism>
<feature type="domain" description="MoaB/Mog" evidence="7">
    <location>
        <begin position="188"/>
        <end position="329"/>
    </location>
</feature>
<accession>A0ABT0AAE7</accession>
<comment type="cofactor">
    <cofactor evidence="6">
        <name>Mg(2+)</name>
        <dbReference type="ChEBI" id="CHEBI:18420"/>
    </cofactor>
</comment>
<dbReference type="Pfam" id="PF03453">
    <property type="entry name" value="MoeA_N"/>
    <property type="match status" value="1"/>
</dbReference>
<dbReference type="PROSITE" id="PS01079">
    <property type="entry name" value="MOCF_BIOSYNTHESIS_2"/>
    <property type="match status" value="1"/>
</dbReference>
<keyword evidence="6" id="KW-0479">Metal-binding</keyword>
<keyword evidence="4 6" id="KW-0501">Molybdenum cofactor biosynthesis</keyword>
<evidence type="ECO:0000256" key="4">
    <source>
        <dbReference type="ARBA" id="ARBA00023150"/>
    </source>
</evidence>
<evidence type="ECO:0000259" key="7">
    <source>
        <dbReference type="SMART" id="SM00852"/>
    </source>
</evidence>
<evidence type="ECO:0000256" key="3">
    <source>
        <dbReference type="ARBA" id="ARBA00010763"/>
    </source>
</evidence>
<dbReference type="RefSeq" id="WP_243797987.1">
    <property type="nucleotide sequence ID" value="NZ_JALHAT010000005.1"/>
</dbReference>
<dbReference type="Pfam" id="PF03454">
    <property type="entry name" value="MoeA_C"/>
    <property type="match status" value="1"/>
</dbReference>
<dbReference type="Gene3D" id="3.40.980.10">
    <property type="entry name" value="MoaB/Mog-like domain"/>
    <property type="match status" value="1"/>
</dbReference>
<protein>
    <recommendedName>
        <fullName evidence="6">Molybdopterin molybdenumtransferase</fullName>
        <ecNumber evidence="6">2.10.1.1</ecNumber>
    </recommendedName>
</protein>
<evidence type="ECO:0000313" key="9">
    <source>
        <dbReference type="Proteomes" id="UP001162802"/>
    </source>
</evidence>
<dbReference type="SUPFAM" id="SSF63867">
    <property type="entry name" value="MoeA C-terminal domain-like"/>
    <property type="match status" value="1"/>
</dbReference>
<proteinExistence type="inferred from homology"/>
<dbReference type="Proteomes" id="UP001162802">
    <property type="component" value="Unassembled WGS sequence"/>
</dbReference>
<dbReference type="InterPro" id="IPR008284">
    <property type="entry name" value="MoCF_biosynth_CS"/>
</dbReference>
<gene>
    <name evidence="8" type="ORF">MTR65_05705</name>
</gene>
<dbReference type="Gene3D" id="2.170.190.11">
    <property type="entry name" value="Molybdopterin biosynthesis moea protein, domain 3"/>
    <property type="match status" value="1"/>
</dbReference>
<dbReference type="SUPFAM" id="SSF53218">
    <property type="entry name" value="Molybdenum cofactor biosynthesis proteins"/>
    <property type="match status" value="1"/>
</dbReference>
<keyword evidence="6" id="KW-0460">Magnesium</keyword>
<name>A0ABT0AAE7_9SPHN</name>
<dbReference type="PANTHER" id="PTHR10192:SF5">
    <property type="entry name" value="GEPHYRIN"/>
    <property type="match status" value="1"/>
</dbReference>
<comment type="similarity">
    <text evidence="3 6">Belongs to the MoeA family.</text>
</comment>
<evidence type="ECO:0000313" key="8">
    <source>
        <dbReference type="EMBL" id="MCJ1960166.1"/>
    </source>
</evidence>
<dbReference type="Pfam" id="PF00994">
    <property type="entry name" value="MoCF_biosynth"/>
    <property type="match status" value="1"/>
</dbReference>
<dbReference type="InterPro" id="IPR005111">
    <property type="entry name" value="MoeA_C_domain_IV"/>
</dbReference>
<dbReference type="SUPFAM" id="SSF63882">
    <property type="entry name" value="MoeA N-terminal region -like"/>
    <property type="match status" value="1"/>
</dbReference>
<dbReference type="InterPro" id="IPR038987">
    <property type="entry name" value="MoeA-like"/>
</dbReference>
<dbReference type="InterPro" id="IPR036135">
    <property type="entry name" value="MoeA_linker/N_sf"/>
</dbReference>
<dbReference type="InterPro" id="IPR036425">
    <property type="entry name" value="MoaB/Mog-like_dom_sf"/>
</dbReference>
<keyword evidence="6" id="KW-0808">Transferase</keyword>
<dbReference type="PANTHER" id="PTHR10192">
    <property type="entry name" value="MOLYBDOPTERIN BIOSYNTHESIS PROTEIN"/>
    <property type="match status" value="1"/>
</dbReference>
<dbReference type="EMBL" id="JALHAT010000005">
    <property type="protein sequence ID" value="MCJ1960166.1"/>
    <property type="molecule type" value="Genomic_DNA"/>
</dbReference>
<dbReference type="Gene3D" id="3.90.105.10">
    <property type="entry name" value="Molybdopterin biosynthesis moea protein, domain 2"/>
    <property type="match status" value="1"/>
</dbReference>